<feature type="compositionally biased region" description="Polar residues" evidence="1">
    <location>
        <begin position="75"/>
        <end position="91"/>
    </location>
</feature>
<comment type="caution">
    <text evidence="2">The sequence shown here is derived from an EMBL/GenBank/DDBJ whole genome shotgun (WGS) entry which is preliminary data.</text>
</comment>
<organism evidence="2 3">
    <name type="scientific">Cytospora schulzeri</name>
    <dbReference type="NCBI Taxonomy" id="448051"/>
    <lineage>
        <taxon>Eukaryota</taxon>
        <taxon>Fungi</taxon>
        <taxon>Dikarya</taxon>
        <taxon>Ascomycota</taxon>
        <taxon>Pezizomycotina</taxon>
        <taxon>Sordariomycetes</taxon>
        <taxon>Sordariomycetidae</taxon>
        <taxon>Diaporthales</taxon>
        <taxon>Cytosporaceae</taxon>
        <taxon>Cytospora</taxon>
    </lineage>
</organism>
<proteinExistence type="predicted"/>
<evidence type="ECO:0000313" key="3">
    <source>
        <dbReference type="Proteomes" id="UP000283895"/>
    </source>
</evidence>
<protein>
    <submittedName>
        <fullName evidence="2">Uncharacterized protein</fullName>
    </submittedName>
</protein>
<sequence>MPGTEVALQSSTVVGEGLLGFPSNQSRANSCVDISSLAGGFSGQADFNMNIGFQGGIGIPWTPAQTQFTGLDMWQFSQDNSDSSGTTSTPQMGHVPPSPSTDTPHTGLGDLTDVAKAKVASICKDFLRQDHSQILQCDFPRWERDGLFNDHALRGSHSSISTSQATYGSSQSHYQHGRLELVYSYVCQLDVRQSDDAIRSRIALIWLHRAYAGGIAKGRRRRDSGAHTAALHYQRPAGERSTTTTTTTTTGVGRGESTMIIDEILANIHPEWRGLGDEGRTELRARFHNRKRYALRPEVGTGSKLFLQTKYNGHY</sequence>
<name>A0A423VV68_9PEZI</name>
<evidence type="ECO:0000256" key="1">
    <source>
        <dbReference type="SAM" id="MobiDB-lite"/>
    </source>
</evidence>
<dbReference type="AlphaFoldDB" id="A0A423VV68"/>
<evidence type="ECO:0000313" key="2">
    <source>
        <dbReference type="EMBL" id="ROV94969.1"/>
    </source>
</evidence>
<feature type="region of interest" description="Disordered" evidence="1">
    <location>
        <begin position="75"/>
        <end position="109"/>
    </location>
</feature>
<reference evidence="2 3" key="1">
    <citation type="submission" date="2015-09" db="EMBL/GenBank/DDBJ databases">
        <title>Host preference determinants of Valsa canker pathogens revealed by comparative genomics.</title>
        <authorList>
            <person name="Yin Z."/>
            <person name="Huang L."/>
        </authorList>
    </citation>
    <scope>NUCLEOTIDE SEQUENCE [LARGE SCALE GENOMIC DNA]</scope>
    <source>
        <strain evidence="2 3">03-1</strain>
    </source>
</reference>
<accession>A0A423VV68</accession>
<dbReference type="EMBL" id="LKEA01000038">
    <property type="protein sequence ID" value="ROV94969.1"/>
    <property type="molecule type" value="Genomic_DNA"/>
</dbReference>
<gene>
    <name evidence="2" type="ORF">VMCG_08349</name>
</gene>
<dbReference type="Proteomes" id="UP000283895">
    <property type="component" value="Unassembled WGS sequence"/>
</dbReference>
<keyword evidence="3" id="KW-1185">Reference proteome</keyword>
<dbReference type="OrthoDB" id="4468425at2759"/>